<dbReference type="Proteomes" id="UP001597282">
    <property type="component" value="Unassembled WGS sequence"/>
</dbReference>
<evidence type="ECO:0000313" key="3">
    <source>
        <dbReference type="Proteomes" id="UP001597282"/>
    </source>
</evidence>
<feature type="region of interest" description="Disordered" evidence="1">
    <location>
        <begin position="1"/>
        <end position="47"/>
    </location>
</feature>
<dbReference type="EMBL" id="JBHTNU010000025">
    <property type="protein sequence ID" value="MFD1428482.1"/>
    <property type="molecule type" value="Genomic_DNA"/>
</dbReference>
<accession>A0ABW4CCH5</accession>
<proteinExistence type="predicted"/>
<name>A0ABW4CCH5_9BACL</name>
<evidence type="ECO:0000313" key="2">
    <source>
        <dbReference type="EMBL" id="MFD1428482.1"/>
    </source>
</evidence>
<feature type="compositionally biased region" description="Basic and acidic residues" evidence="1">
    <location>
        <begin position="15"/>
        <end position="33"/>
    </location>
</feature>
<reference evidence="3" key="1">
    <citation type="journal article" date="2019" name="Int. J. Syst. Evol. Microbiol.">
        <title>The Global Catalogue of Microorganisms (GCM) 10K type strain sequencing project: providing services to taxonomists for standard genome sequencing and annotation.</title>
        <authorList>
            <consortium name="The Broad Institute Genomics Platform"/>
            <consortium name="The Broad Institute Genome Sequencing Center for Infectious Disease"/>
            <person name="Wu L."/>
            <person name="Ma J."/>
        </authorList>
    </citation>
    <scope>NUCLEOTIDE SEQUENCE [LARGE SCALE GENOMIC DNA]</scope>
    <source>
        <strain evidence="3">S1</strain>
    </source>
</reference>
<evidence type="ECO:0000256" key="1">
    <source>
        <dbReference type="SAM" id="MobiDB-lite"/>
    </source>
</evidence>
<dbReference type="RefSeq" id="WP_380167429.1">
    <property type="nucleotide sequence ID" value="NZ_JBHTNU010000025.1"/>
</dbReference>
<protein>
    <recommendedName>
        <fullName evidence="4">YqzE-like protein</fullName>
    </recommendedName>
</protein>
<organism evidence="2 3">
    <name type="scientific">Kroppenstedtia sanguinis</name>
    <dbReference type="NCBI Taxonomy" id="1380684"/>
    <lineage>
        <taxon>Bacteria</taxon>
        <taxon>Bacillati</taxon>
        <taxon>Bacillota</taxon>
        <taxon>Bacilli</taxon>
        <taxon>Bacillales</taxon>
        <taxon>Thermoactinomycetaceae</taxon>
        <taxon>Kroppenstedtia</taxon>
    </lineage>
</organism>
<gene>
    <name evidence="2" type="ORF">ACFQ4Y_16400</name>
</gene>
<keyword evidence="3" id="KW-1185">Reference proteome</keyword>
<sequence length="47" mass="5477">MTQEEWIRMQTAMKPVREKAKQQQPQKKEEAKRLPPFGPLGKKLIGS</sequence>
<comment type="caution">
    <text evidence="2">The sequence shown here is derived from an EMBL/GenBank/DDBJ whole genome shotgun (WGS) entry which is preliminary data.</text>
</comment>
<evidence type="ECO:0008006" key="4">
    <source>
        <dbReference type="Google" id="ProtNLM"/>
    </source>
</evidence>